<sequence length="67" mass="7861">MAKVYKTKSGDTWDIIAKEVYGDELYTSFLMGNNQQHLGYFVFPEGVLLEIKDKPDKDDDFLPDWRQ</sequence>
<dbReference type="Proteomes" id="UP001470288">
    <property type="component" value="Unassembled WGS sequence"/>
</dbReference>
<accession>A0ABV1HZH4</accession>
<dbReference type="EMBL" id="JBBMFC010000006">
    <property type="protein sequence ID" value="MEQ2578126.1"/>
    <property type="molecule type" value="Genomic_DNA"/>
</dbReference>
<protein>
    <submittedName>
        <fullName evidence="1">Phage tail protein</fullName>
    </submittedName>
</protein>
<evidence type="ECO:0000313" key="2">
    <source>
        <dbReference type="Proteomes" id="UP001470288"/>
    </source>
</evidence>
<keyword evidence="2" id="KW-1185">Reference proteome</keyword>
<dbReference type="RefSeq" id="WP_349143968.1">
    <property type="nucleotide sequence ID" value="NZ_JBBMFC010000006.1"/>
</dbReference>
<proteinExistence type="predicted"/>
<evidence type="ECO:0000313" key="1">
    <source>
        <dbReference type="EMBL" id="MEQ2578126.1"/>
    </source>
</evidence>
<organism evidence="1 2">
    <name type="scientific">Hominiventricola aquisgranensis</name>
    <dbReference type="NCBI Taxonomy" id="3133164"/>
    <lineage>
        <taxon>Bacteria</taxon>
        <taxon>Bacillati</taxon>
        <taxon>Bacillota</taxon>
        <taxon>Clostridia</taxon>
        <taxon>Lachnospirales</taxon>
        <taxon>Lachnospiraceae</taxon>
        <taxon>Hominiventricola</taxon>
    </lineage>
</organism>
<comment type="caution">
    <text evidence="1">The sequence shown here is derived from an EMBL/GenBank/DDBJ whole genome shotgun (WGS) entry which is preliminary data.</text>
</comment>
<reference evidence="1 2" key="1">
    <citation type="submission" date="2024-03" db="EMBL/GenBank/DDBJ databases">
        <title>Human intestinal bacterial collection.</title>
        <authorList>
            <person name="Pauvert C."/>
            <person name="Hitch T.C.A."/>
            <person name="Clavel T."/>
        </authorList>
    </citation>
    <scope>NUCLEOTIDE SEQUENCE [LARGE SCALE GENOMIC DNA]</scope>
    <source>
        <strain evidence="1 2">CLA-AA-H78B</strain>
    </source>
</reference>
<gene>
    <name evidence="1" type="ORF">WMO62_04605</name>
</gene>
<name>A0ABV1HZH4_9FIRM</name>